<evidence type="ECO:0000313" key="14">
    <source>
        <dbReference type="EMBL" id="SUB78676.1"/>
    </source>
</evidence>
<keyword evidence="4 11" id="KW-0732">Signal</keyword>
<feature type="chain" id="PRO_5016672830" evidence="11">
    <location>
        <begin position="24"/>
        <end position="783"/>
    </location>
</feature>
<dbReference type="GO" id="GO:0009279">
    <property type="term" value="C:cell outer membrane"/>
    <property type="evidence" value="ECO:0007669"/>
    <property type="project" value="UniProtKB-SubCell"/>
</dbReference>
<gene>
    <name evidence="14" type="ORF">NCTC13100_01859</name>
</gene>
<evidence type="ECO:0000256" key="5">
    <source>
        <dbReference type="ARBA" id="ARBA00023026"/>
    </source>
</evidence>
<proteinExistence type="inferred from homology"/>
<dbReference type="Proteomes" id="UP000254263">
    <property type="component" value="Unassembled WGS sequence"/>
</dbReference>
<evidence type="ECO:0000256" key="1">
    <source>
        <dbReference type="ARBA" id="ARBA00004442"/>
    </source>
</evidence>
<comment type="subcellular location">
    <subcellularLocation>
        <location evidence="1">Cell outer membrane</location>
    </subcellularLocation>
    <subcellularLocation>
        <location evidence="2">Fimbrium</location>
    </subcellularLocation>
</comment>
<evidence type="ECO:0000256" key="10">
    <source>
        <dbReference type="ARBA" id="ARBA00023288"/>
    </source>
</evidence>
<dbReference type="PROSITE" id="PS51257">
    <property type="entry name" value="PROKAR_LIPOPROTEIN"/>
    <property type="match status" value="1"/>
</dbReference>
<dbReference type="InterPro" id="IPR029141">
    <property type="entry name" value="FimA_N"/>
</dbReference>
<evidence type="ECO:0000256" key="9">
    <source>
        <dbReference type="ARBA" id="ARBA00023263"/>
    </source>
</evidence>
<evidence type="ECO:0000256" key="2">
    <source>
        <dbReference type="ARBA" id="ARBA00004561"/>
    </source>
</evidence>
<evidence type="ECO:0000259" key="12">
    <source>
        <dbReference type="Pfam" id="PF06321"/>
    </source>
</evidence>
<feature type="signal peptide" evidence="11">
    <location>
        <begin position="1"/>
        <end position="23"/>
    </location>
</feature>
<dbReference type="Pfam" id="PF26306">
    <property type="entry name" value="FimD_3rd"/>
    <property type="match status" value="1"/>
</dbReference>
<evidence type="ECO:0000256" key="11">
    <source>
        <dbReference type="SAM" id="SignalP"/>
    </source>
</evidence>
<dbReference type="Pfam" id="PF06321">
    <property type="entry name" value="P_gingi_FimA"/>
    <property type="match status" value="1"/>
</dbReference>
<sequence length="783" mass="90468">MKRNILHIIISLTVIFLLSVSCADDKKMEPGNNVLPEGAKAIVFKMSIVHNQSKTRLGHTRAVKTEEGNKYNAALNENKIDHVDLFFFRQDNSLHSISENVKYENQKLTVVVSGNKIASYEGQTLKAIAVVNREISVSINDVTNLDQLKAKVQETVNLNPNPASPQPYFLMDGEVSTGVIQWGNSQTYDVSQTLKLYRAASKIRLRISDVNVTNREGGVDVQYEMEGMPYFKLVHYTSKTSLLKGSPYTKAFQDWVTTDYSDARWIRFNDLSNTEDPKHPNEFLTTQYPFYSYENDWSTEEKYNDETYLMVKINLKKKGTSSAKPYYYRVPVNYRFETAQMTEEQKKGLRKLQRNYLYDVLTSIRVLGSEEEGTPVDVHANIAVEPWREFNIDGDIKNIHFLVVKELNPLMPNISERQVEYVSDQPIKVRILKTKYVSYNFEGDEIPHEKINNNDTNAFDGVTVTVDDSNPQKTFLNIKHPVPENFVPYEIFIKVTQVLPPGETSTPLSQEIHVVQYPPKYVTGRKSEGFKMGSSEYADFRYHDYLGSLGTHPGSDDQKTQKNNVFYTITTVVNEGEERIGDPTDSEGKTKRDAISNKLISPQFIIATQHGMTIPIPQYSGGTEWDGWSTTRFGKGFGPFSDKFPKVDPYYKHKKFEEKQKTYKSYTHAGDRCDHYFEGEYGMDGYYTEHYLNKDKHEDSRKIYKTFKYKGRWRIPTTAELEYIDKIQDNEKSAVKSLLWGKKYWSAQEKKAYNFYDNYVINMKDKDRAAVRCVFDIYKFPEK</sequence>
<accession>A0A379DK03</accession>
<evidence type="ECO:0000256" key="4">
    <source>
        <dbReference type="ARBA" id="ARBA00022729"/>
    </source>
</evidence>
<dbReference type="GO" id="GO:0009289">
    <property type="term" value="C:pilus"/>
    <property type="evidence" value="ECO:0007669"/>
    <property type="project" value="UniProtKB-SubCell"/>
</dbReference>
<evidence type="ECO:0000256" key="8">
    <source>
        <dbReference type="ARBA" id="ARBA00023237"/>
    </source>
</evidence>
<organism evidence="14 15">
    <name type="scientific">Porphyromonas macacae</name>
    <dbReference type="NCBI Taxonomy" id="28115"/>
    <lineage>
        <taxon>Bacteria</taxon>
        <taxon>Pseudomonadati</taxon>
        <taxon>Bacteroidota</taxon>
        <taxon>Bacteroidia</taxon>
        <taxon>Bacteroidales</taxon>
        <taxon>Porphyromonadaceae</taxon>
        <taxon>Porphyromonas</taxon>
    </lineage>
</organism>
<protein>
    <submittedName>
        <fullName evidence="14">Major fimbrial subunit protein (FimA)</fullName>
    </submittedName>
</protein>
<feature type="domain" description="Major fimbrial subunit protein N-terminal" evidence="12">
    <location>
        <begin position="64"/>
        <end position="188"/>
    </location>
</feature>
<comment type="similarity">
    <text evidence="3">Belongs to the bacteroidetes fimbrillin superfamily. FimA/Mfa1 family.</text>
</comment>
<keyword evidence="9" id="KW-0281">Fimbrium</keyword>
<dbReference type="AlphaFoldDB" id="A0A379DK03"/>
<keyword evidence="7" id="KW-0564">Palmitate</keyword>
<evidence type="ECO:0000256" key="3">
    <source>
        <dbReference type="ARBA" id="ARBA00006011"/>
    </source>
</evidence>
<dbReference type="RefSeq" id="WP_147277727.1">
    <property type="nucleotide sequence ID" value="NZ_UGTI01000001.1"/>
</dbReference>
<evidence type="ECO:0000313" key="15">
    <source>
        <dbReference type="Proteomes" id="UP000254263"/>
    </source>
</evidence>
<dbReference type="EMBL" id="UGTI01000001">
    <property type="protein sequence ID" value="SUB78676.1"/>
    <property type="molecule type" value="Genomic_DNA"/>
</dbReference>
<keyword evidence="10" id="KW-0449">Lipoprotein</keyword>
<evidence type="ECO:0000256" key="6">
    <source>
        <dbReference type="ARBA" id="ARBA00023136"/>
    </source>
</evidence>
<evidence type="ECO:0000259" key="13">
    <source>
        <dbReference type="Pfam" id="PF26306"/>
    </source>
</evidence>
<keyword evidence="5" id="KW-0843">Virulence</keyword>
<reference evidence="14 15" key="1">
    <citation type="submission" date="2018-06" db="EMBL/GenBank/DDBJ databases">
        <authorList>
            <consortium name="Pathogen Informatics"/>
            <person name="Doyle S."/>
        </authorList>
    </citation>
    <scope>NUCLEOTIDE SEQUENCE [LARGE SCALE GENOMIC DNA]</scope>
    <source>
        <strain evidence="14 15">NCTC13100</strain>
    </source>
</reference>
<evidence type="ECO:0000256" key="7">
    <source>
        <dbReference type="ARBA" id="ARBA00023139"/>
    </source>
</evidence>
<feature type="domain" description="Major fimbrium tip subunit FimD third Ig-like" evidence="13">
    <location>
        <begin position="403"/>
        <end position="519"/>
    </location>
</feature>
<dbReference type="InterPro" id="IPR058822">
    <property type="entry name" value="Ig-like_FimD_3rd"/>
</dbReference>
<keyword evidence="6" id="KW-0472">Membrane</keyword>
<name>A0A379DK03_9PORP</name>
<keyword evidence="8" id="KW-0998">Cell outer membrane</keyword>